<feature type="region of interest" description="Disordered" evidence="1">
    <location>
        <begin position="396"/>
        <end position="421"/>
    </location>
</feature>
<evidence type="ECO:0000313" key="2">
    <source>
        <dbReference type="EMBL" id="THU81570.1"/>
    </source>
</evidence>
<evidence type="ECO:0008006" key="4">
    <source>
        <dbReference type="Google" id="ProtNLM"/>
    </source>
</evidence>
<feature type="compositionally biased region" description="Low complexity" evidence="1">
    <location>
        <begin position="54"/>
        <end position="63"/>
    </location>
</feature>
<feature type="region of interest" description="Disordered" evidence="1">
    <location>
        <begin position="29"/>
        <end position="68"/>
    </location>
</feature>
<evidence type="ECO:0000313" key="3">
    <source>
        <dbReference type="Proteomes" id="UP000297245"/>
    </source>
</evidence>
<reference evidence="2 3" key="1">
    <citation type="journal article" date="2019" name="Nat. Ecol. Evol.">
        <title>Megaphylogeny resolves global patterns of mushroom evolution.</title>
        <authorList>
            <person name="Varga T."/>
            <person name="Krizsan K."/>
            <person name="Foldi C."/>
            <person name="Dima B."/>
            <person name="Sanchez-Garcia M."/>
            <person name="Sanchez-Ramirez S."/>
            <person name="Szollosi G.J."/>
            <person name="Szarkandi J.G."/>
            <person name="Papp V."/>
            <person name="Albert L."/>
            <person name="Andreopoulos W."/>
            <person name="Angelini C."/>
            <person name="Antonin V."/>
            <person name="Barry K.W."/>
            <person name="Bougher N.L."/>
            <person name="Buchanan P."/>
            <person name="Buyck B."/>
            <person name="Bense V."/>
            <person name="Catcheside P."/>
            <person name="Chovatia M."/>
            <person name="Cooper J."/>
            <person name="Damon W."/>
            <person name="Desjardin D."/>
            <person name="Finy P."/>
            <person name="Geml J."/>
            <person name="Haridas S."/>
            <person name="Hughes K."/>
            <person name="Justo A."/>
            <person name="Karasinski D."/>
            <person name="Kautmanova I."/>
            <person name="Kiss B."/>
            <person name="Kocsube S."/>
            <person name="Kotiranta H."/>
            <person name="LaButti K.M."/>
            <person name="Lechner B.E."/>
            <person name="Liimatainen K."/>
            <person name="Lipzen A."/>
            <person name="Lukacs Z."/>
            <person name="Mihaltcheva S."/>
            <person name="Morgado L.N."/>
            <person name="Niskanen T."/>
            <person name="Noordeloos M.E."/>
            <person name="Ohm R.A."/>
            <person name="Ortiz-Santana B."/>
            <person name="Ovrebo C."/>
            <person name="Racz N."/>
            <person name="Riley R."/>
            <person name="Savchenko A."/>
            <person name="Shiryaev A."/>
            <person name="Soop K."/>
            <person name="Spirin V."/>
            <person name="Szebenyi C."/>
            <person name="Tomsovsky M."/>
            <person name="Tulloss R.E."/>
            <person name="Uehling J."/>
            <person name="Grigoriev I.V."/>
            <person name="Vagvolgyi C."/>
            <person name="Papp T."/>
            <person name="Martin F.M."/>
            <person name="Miettinen O."/>
            <person name="Hibbett D.S."/>
            <person name="Nagy L.G."/>
        </authorList>
    </citation>
    <scope>NUCLEOTIDE SEQUENCE [LARGE SCALE GENOMIC DNA]</scope>
    <source>
        <strain evidence="2 3">CBS 962.96</strain>
    </source>
</reference>
<protein>
    <recommendedName>
        <fullName evidence="4">Reverse transcriptase domain-containing protein</fullName>
    </recommendedName>
</protein>
<name>A0A4S8KZY8_DENBC</name>
<accession>A0A4S8KZY8</accession>
<gene>
    <name evidence="2" type="ORF">K435DRAFT_767221</name>
</gene>
<keyword evidence="3" id="KW-1185">Reference proteome</keyword>
<feature type="compositionally biased region" description="Polar residues" evidence="1">
    <location>
        <begin position="37"/>
        <end position="48"/>
    </location>
</feature>
<dbReference type="InterPro" id="IPR052055">
    <property type="entry name" value="Hepadnavirus_pol/RT"/>
</dbReference>
<evidence type="ECO:0000256" key="1">
    <source>
        <dbReference type="SAM" id="MobiDB-lite"/>
    </source>
</evidence>
<dbReference type="AlphaFoldDB" id="A0A4S8KZY8"/>
<dbReference type="PANTHER" id="PTHR33050:SF7">
    <property type="entry name" value="RIBONUCLEASE H"/>
    <property type="match status" value="1"/>
</dbReference>
<dbReference type="EMBL" id="ML179797">
    <property type="protein sequence ID" value="THU81570.1"/>
    <property type="molecule type" value="Genomic_DNA"/>
</dbReference>
<dbReference type="OrthoDB" id="3064818at2759"/>
<sequence>MSVDGADELNLAAPVSGAPIAQSASISVPAVQHPLPRSQTLSGPSQINQPSPAPSFQSPAHSPRSNSAEIAPEALPAPDNVSELTRLLQSLVDRVRTRELSVREFYARLRASGCSPEEGRDYVDQVSRIVLERVKEMRERRSPSPIPNRNAAVEEAAWASLRSVLHDAENTANLRSSGAPVPPAPLVPVTAPALVTSSVPESLLAVAPHLAELDSIKQLSAHLRQTWELRRAFADTECRDWAVSRLSACHFTDPLPSQLLKLVVEDKYVDFDKVHGAIGQSSSVAFYDDPKDFLGDLKLLRSDQLIRKLAVVTEAQWLRTYDAWCAAVIIIYKHRTEELAAYKASIISLFRASPDPARAIWIDKEVRERYARSPFELDQSDTFHLPLLSELLHASPSSSSAGVKRSRVSTEPKTAQPALISSLPDDELVTAERVLKAQLGTRTLAGTKRKLDSPSSSSSIPRFRRGYVWSSTSSNEITPPSILSTYDAPPLPSPPKSLLVDPTIQSTLHALKDYIKKGKPRVITDHTGSGLNAGIPKEEGKVRYDDMHTFGQVLNDVLKEHPHEDIVLFKSDVAKAFLNLPAHPLWQIRQVVIVDGCFHLVQLLVFWESIRCPFEDEKQLDGARLKIIGFWVDAIKGSISLTSESIQALVSDINTFLSTPNRKPALSVWQHLTGSLNWSLNVLPWARPGLTEMYRKMSGKTHQHAGIPINGEVYRDLTWFTNMLETAIGVRFVDAQTWDDSEADFVGWTCLCLCWQWSCLSAQS</sequence>
<organism evidence="2 3">
    <name type="scientific">Dendrothele bispora (strain CBS 962.96)</name>
    <dbReference type="NCBI Taxonomy" id="1314807"/>
    <lineage>
        <taxon>Eukaryota</taxon>
        <taxon>Fungi</taxon>
        <taxon>Dikarya</taxon>
        <taxon>Basidiomycota</taxon>
        <taxon>Agaricomycotina</taxon>
        <taxon>Agaricomycetes</taxon>
        <taxon>Agaricomycetidae</taxon>
        <taxon>Agaricales</taxon>
        <taxon>Agaricales incertae sedis</taxon>
        <taxon>Dendrothele</taxon>
    </lineage>
</organism>
<dbReference type="Proteomes" id="UP000297245">
    <property type="component" value="Unassembled WGS sequence"/>
</dbReference>
<proteinExistence type="predicted"/>
<dbReference type="PANTHER" id="PTHR33050">
    <property type="entry name" value="REVERSE TRANSCRIPTASE DOMAIN-CONTAINING PROTEIN"/>
    <property type="match status" value="1"/>
</dbReference>